<reference evidence="2" key="1">
    <citation type="submission" date="2020-11" db="EMBL/GenBank/DDBJ databases">
        <authorList>
            <consortium name="DOE Joint Genome Institute"/>
            <person name="Ahrendt S."/>
            <person name="Riley R."/>
            <person name="Andreopoulos W."/>
            <person name="Labutti K."/>
            <person name="Pangilinan J."/>
            <person name="Ruiz-Duenas F.J."/>
            <person name="Barrasa J.M."/>
            <person name="Sanchez-Garcia M."/>
            <person name="Camarero S."/>
            <person name="Miyauchi S."/>
            <person name="Serrano A."/>
            <person name="Linde D."/>
            <person name="Babiker R."/>
            <person name="Drula E."/>
            <person name="Ayuso-Fernandez I."/>
            <person name="Pacheco R."/>
            <person name="Padilla G."/>
            <person name="Ferreira P."/>
            <person name="Barriuso J."/>
            <person name="Kellner H."/>
            <person name="Castanera R."/>
            <person name="Alfaro M."/>
            <person name="Ramirez L."/>
            <person name="Pisabarro A.G."/>
            <person name="Kuo A."/>
            <person name="Tritt A."/>
            <person name="Lipzen A."/>
            <person name="He G."/>
            <person name="Yan M."/>
            <person name="Ng V."/>
            <person name="Cullen D."/>
            <person name="Martin F."/>
            <person name="Rosso M.-N."/>
            <person name="Henrissat B."/>
            <person name="Hibbett D."/>
            <person name="Martinez A.T."/>
            <person name="Grigoriev I.V."/>
        </authorList>
    </citation>
    <scope>NUCLEOTIDE SEQUENCE</scope>
    <source>
        <strain evidence="2">CIRM-BRFM 674</strain>
    </source>
</reference>
<feature type="region of interest" description="Disordered" evidence="1">
    <location>
        <begin position="1"/>
        <end position="47"/>
    </location>
</feature>
<feature type="compositionally biased region" description="Basic and acidic residues" evidence="1">
    <location>
        <begin position="24"/>
        <end position="47"/>
    </location>
</feature>
<sequence length="231" mass="26422">MKGTHAADNRGRHSGSKPRNRCTWTKDGRRDQRPSEPIRDHHSARSPRIDRVRLRSYIQSPLTNNAIIKLLRSISKSSDWASLIRAEISKQVKEQVDEQITEHLPQSLQEQADESRRQLEGIKISLENSQARMANSFIGTNNLDDPLTPILTPDGKASRFYPPNTRSLFGYDLDSAQTLNKDYQLTETDDLFMNFQQFLRHIGMFLFDRCRPSPDAGYLGNRYCSRGSSVA</sequence>
<proteinExistence type="predicted"/>
<name>A0A9P5ZF26_9AGAR</name>
<dbReference type="Proteomes" id="UP000807469">
    <property type="component" value="Unassembled WGS sequence"/>
</dbReference>
<protein>
    <submittedName>
        <fullName evidence="2">Uncharacterized protein</fullName>
    </submittedName>
</protein>
<accession>A0A9P5ZF26</accession>
<evidence type="ECO:0000256" key="1">
    <source>
        <dbReference type="SAM" id="MobiDB-lite"/>
    </source>
</evidence>
<feature type="compositionally biased region" description="Basic and acidic residues" evidence="1">
    <location>
        <begin position="1"/>
        <end position="11"/>
    </location>
</feature>
<dbReference type="EMBL" id="MU155132">
    <property type="protein sequence ID" value="KAF9485938.1"/>
    <property type="molecule type" value="Genomic_DNA"/>
</dbReference>
<organism evidence="2 3">
    <name type="scientific">Pholiota conissans</name>
    <dbReference type="NCBI Taxonomy" id="109636"/>
    <lineage>
        <taxon>Eukaryota</taxon>
        <taxon>Fungi</taxon>
        <taxon>Dikarya</taxon>
        <taxon>Basidiomycota</taxon>
        <taxon>Agaricomycotina</taxon>
        <taxon>Agaricomycetes</taxon>
        <taxon>Agaricomycetidae</taxon>
        <taxon>Agaricales</taxon>
        <taxon>Agaricineae</taxon>
        <taxon>Strophariaceae</taxon>
        <taxon>Pholiota</taxon>
    </lineage>
</organism>
<comment type="caution">
    <text evidence="2">The sequence shown here is derived from an EMBL/GenBank/DDBJ whole genome shotgun (WGS) entry which is preliminary data.</text>
</comment>
<dbReference type="OrthoDB" id="3181072at2759"/>
<keyword evidence="3" id="KW-1185">Reference proteome</keyword>
<dbReference type="AlphaFoldDB" id="A0A9P5ZF26"/>
<evidence type="ECO:0000313" key="2">
    <source>
        <dbReference type="EMBL" id="KAF9485938.1"/>
    </source>
</evidence>
<gene>
    <name evidence="2" type="ORF">BDN70DRAFT_794633</name>
</gene>
<evidence type="ECO:0000313" key="3">
    <source>
        <dbReference type="Proteomes" id="UP000807469"/>
    </source>
</evidence>